<dbReference type="Gene3D" id="2.70.20.10">
    <property type="entry name" value="Topoisomerase I, domain 3"/>
    <property type="match status" value="1"/>
</dbReference>
<dbReference type="RefSeq" id="WP_307451765.1">
    <property type="nucleotide sequence ID" value="NZ_JAUTAL010000001.1"/>
</dbReference>
<evidence type="ECO:0000256" key="6">
    <source>
        <dbReference type="ARBA" id="ARBA00023125"/>
    </source>
</evidence>
<evidence type="ECO:0000259" key="11">
    <source>
        <dbReference type="PROSITE" id="PS52039"/>
    </source>
</evidence>
<gene>
    <name evidence="8" type="primary">topA</name>
    <name evidence="12" type="ORF">QE404_003048</name>
</gene>
<feature type="domain" description="Toprim" evidence="10">
    <location>
        <begin position="3"/>
        <end position="112"/>
    </location>
</feature>
<dbReference type="InterPro" id="IPR006171">
    <property type="entry name" value="TOPRIM_dom"/>
</dbReference>
<evidence type="ECO:0000256" key="3">
    <source>
        <dbReference type="ARBA" id="ARBA00022723"/>
    </source>
</evidence>
<keyword evidence="3" id="KW-0479">Metal-binding</keyword>
<dbReference type="InterPro" id="IPR003601">
    <property type="entry name" value="Topo_IA_2"/>
</dbReference>
<dbReference type="PROSITE" id="PS00396">
    <property type="entry name" value="TOPO_IA_1"/>
    <property type="match status" value="1"/>
</dbReference>
<name>A0ABU0TLI5_9FLAO</name>
<dbReference type="CDD" id="cd00186">
    <property type="entry name" value="TOP1Ac"/>
    <property type="match status" value="1"/>
</dbReference>
<comment type="catalytic activity">
    <reaction evidence="1 8">
        <text>ATP-independent breakage of single-stranded DNA, followed by passage and rejoining.</text>
        <dbReference type="EC" id="5.6.2.1"/>
    </reaction>
</comment>
<dbReference type="InterPro" id="IPR013497">
    <property type="entry name" value="Topo_IA_cen"/>
</dbReference>
<dbReference type="SUPFAM" id="SSF56712">
    <property type="entry name" value="Prokaryotic type I DNA topoisomerase"/>
    <property type="match status" value="1"/>
</dbReference>
<feature type="site" description="Interaction with DNA" evidence="8">
    <location>
        <position position="33"/>
    </location>
</feature>
<dbReference type="InterPro" id="IPR023406">
    <property type="entry name" value="Topo_IA_AS"/>
</dbReference>
<evidence type="ECO:0000256" key="4">
    <source>
        <dbReference type="ARBA" id="ARBA00022842"/>
    </source>
</evidence>
<dbReference type="EC" id="5.6.2.1" evidence="8"/>
<dbReference type="InterPro" id="IPR005733">
    <property type="entry name" value="TopoI_bac-type"/>
</dbReference>
<sequence length="853" mass="96354">MSKNLVIVESPAKAKTIQKYLGKDFEVKSSFGHIRDLPKKGMGIDLATFSPDYEVSADKKKLVTELKAAVKKANMVWLASDEDREGEAIAWHLADELKLKPENRKRIVFHEITKNAILKAIENPRDIDQNLVNAQQARRVLDRIVGFEMSPVLWKKVKPGLSAGRVQSVAVRLIVEREKEIREFVPKASFKLDGVFLNTAEQEIAAKLKKDFEKEADAEHFLELAKNTEFKVLNVETRPGTRSASAPFTTSTLQQEASSRLGYNVTTTMRLAQTLYEEGHITYMRTDSVNLSQEAIEGAKKQITSEYGAEYSAPRKYTTKSASAQEAHEAIRPTDFSVKSIGDSQLNKLYQLIYRRTLASQMANAKIEKTVIEIGNTQLPQHFEAQGEVIIFDGFLKAYGIVKTDDEDDDSNEKLLPKVKVGETLSYKTITATEKFTRPSARYTEAGLVKKLEELGIGRPSTYAPTIQTIQNRAYVDKREIEPQTREVIKMSLTKDKIKKVVLEEKFGGDKNKFVPTDIGEVVNDFLTDNFREILDYGFTARVEESFDEIANGDQKWKEMMTNFYSKFHPRIEDVEENADRATGDRLLGIDPKTGKNVHARIGRFGPMIQIGETEDEEKPVFASLMAGQNIATITLEEALELFKLPFDLQDFEGQPVSVGVGRFGPYVKWGEAFISIPKGEDPLSVDQARAEEIINEKKKADAPIASYKGEPVTKGAGRFGPFIKYKDIFINVPKRYNFENLSQADINELIEAKLEKEANRYIQQWEKEKISIENGRWGPFVKFGKAMFKIPKKKDDTKYEAEELKSVSLDEVKKWITDQDKNAFAEKKKPAAKKTTAKKPATAKKTTAAKKK</sequence>
<protein>
    <recommendedName>
        <fullName evidence="8">DNA topoisomerase 1</fullName>
        <ecNumber evidence="8">5.6.2.1</ecNumber>
    </recommendedName>
    <alternativeName>
        <fullName evidence="8">DNA topoisomerase I</fullName>
    </alternativeName>
</protein>
<comment type="subunit">
    <text evidence="8">Monomer.</text>
</comment>
<comment type="caution">
    <text evidence="12">The sequence shown here is derived from an EMBL/GenBank/DDBJ whole genome shotgun (WGS) entry which is preliminary data.</text>
</comment>
<dbReference type="Proteomes" id="UP001225072">
    <property type="component" value="Unassembled WGS sequence"/>
</dbReference>
<feature type="site" description="Interaction with DNA" evidence="8">
    <location>
        <position position="142"/>
    </location>
</feature>
<dbReference type="SMART" id="SM00493">
    <property type="entry name" value="TOPRIM"/>
    <property type="match status" value="1"/>
</dbReference>
<feature type="site" description="Interaction with DNA" evidence="8">
    <location>
        <position position="154"/>
    </location>
</feature>
<comment type="caution">
    <text evidence="8">Lacks conserved residue(s) required for the propagation of feature annotation.</text>
</comment>
<dbReference type="SMART" id="SM00437">
    <property type="entry name" value="TOP1Ac"/>
    <property type="match status" value="1"/>
</dbReference>
<feature type="active site" description="O-(5'-phospho-DNA)-tyrosine intermediate" evidence="8">
    <location>
        <position position="283"/>
    </location>
</feature>
<dbReference type="GO" id="GO:0003917">
    <property type="term" value="F:DNA topoisomerase type I (single strand cut, ATP-independent) activity"/>
    <property type="evidence" value="ECO:0007669"/>
    <property type="project" value="UniProtKB-EC"/>
</dbReference>
<feature type="region of interest" description="Disordered" evidence="9">
    <location>
        <begin position="826"/>
        <end position="853"/>
    </location>
</feature>
<feature type="region of interest" description="Interaction with DNA" evidence="8">
    <location>
        <begin position="162"/>
        <end position="167"/>
    </location>
</feature>
<dbReference type="InterPro" id="IPR023405">
    <property type="entry name" value="Topo_IA_core_domain"/>
</dbReference>
<dbReference type="Gene3D" id="3.40.50.140">
    <property type="match status" value="1"/>
</dbReference>
<dbReference type="PANTHER" id="PTHR42785:SF1">
    <property type="entry name" value="DNA TOPOISOMERASE"/>
    <property type="match status" value="1"/>
</dbReference>
<evidence type="ECO:0000256" key="9">
    <source>
        <dbReference type="SAM" id="MobiDB-lite"/>
    </source>
</evidence>
<evidence type="ECO:0000256" key="5">
    <source>
        <dbReference type="ARBA" id="ARBA00023029"/>
    </source>
</evidence>
<reference evidence="12 13" key="1">
    <citation type="submission" date="2023-07" db="EMBL/GenBank/DDBJ databases">
        <title>Functional and genomic diversity of the sorghum phyllosphere microbiome.</title>
        <authorList>
            <person name="Shade A."/>
        </authorList>
    </citation>
    <scope>NUCLEOTIDE SEQUENCE [LARGE SCALE GENOMIC DNA]</scope>
    <source>
        <strain evidence="12 13">SORGH_AS_1064</strain>
    </source>
</reference>
<keyword evidence="6 8" id="KW-0238">DNA-binding</keyword>
<accession>A0ABU0TLI5</accession>
<dbReference type="InterPro" id="IPR028612">
    <property type="entry name" value="Topoisom_1_IA"/>
</dbReference>
<dbReference type="Pfam" id="PF01751">
    <property type="entry name" value="Toprim"/>
    <property type="match status" value="1"/>
</dbReference>
<dbReference type="EMBL" id="JAUTAL010000001">
    <property type="protein sequence ID" value="MDQ1097901.1"/>
    <property type="molecule type" value="Genomic_DNA"/>
</dbReference>
<dbReference type="InterPro" id="IPR003602">
    <property type="entry name" value="Topo_IA_DNA-bd_dom"/>
</dbReference>
<dbReference type="PROSITE" id="PS52039">
    <property type="entry name" value="TOPO_IA_2"/>
    <property type="match status" value="1"/>
</dbReference>
<dbReference type="NCBIfam" id="TIGR01051">
    <property type="entry name" value="topA_bact"/>
    <property type="match status" value="1"/>
</dbReference>
<keyword evidence="13" id="KW-1185">Reference proteome</keyword>
<organism evidence="12 13">
    <name type="scientific">Chryseobacterium camelliae</name>
    <dbReference type="NCBI Taxonomy" id="1265445"/>
    <lineage>
        <taxon>Bacteria</taxon>
        <taxon>Pseudomonadati</taxon>
        <taxon>Bacteroidota</taxon>
        <taxon>Flavobacteriia</taxon>
        <taxon>Flavobacteriales</taxon>
        <taxon>Weeksellaceae</taxon>
        <taxon>Chryseobacterium group</taxon>
        <taxon>Chryseobacterium</taxon>
    </lineage>
</organism>
<dbReference type="HAMAP" id="MF_00952">
    <property type="entry name" value="Topoisom_1_prok"/>
    <property type="match status" value="1"/>
</dbReference>
<feature type="site" description="Interaction with DNA" evidence="8">
    <location>
        <position position="138"/>
    </location>
</feature>
<keyword evidence="5 8" id="KW-0799">Topoisomerase</keyword>
<evidence type="ECO:0000313" key="13">
    <source>
        <dbReference type="Proteomes" id="UP001225072"/>
    </source>
</evidence>
<dbReference type="InterPro" id="IPR000380">
    <property type="entry name" value="Topo_IA"/>
</dbReference>
<evidence type="ECO:0000259" key="10">
    <source>
        <dbReference type="PROSITE" id="PS50880"/>
    </source>
</evidence>
<dbReference type="Pfam" id="PF13368">
    <property type="entry name" value="Toprim_C_rpt"/>
    <property type="match status" value="4"/>
</dbReference>
<evidence type="ECO:0000256" key="7">
    <source>
        <dbReference type="ARBA" id="ARBA00023235"/>
    </source>
</evidence>
<feature type="site" description="Interaction with DNA" evidence="8">
    <location>
        <position position="139"/>
    </location>
</feature>
<comment type="function">
    <text evidence="8">Releases the supercoiling and torsional tension of DNA, which is introduced during the DNA replication and transcription, by transiently cleaving and rejoining one strand of the DNA duplex. Introduces a single-strand break via transesterification at a target site in duplex DNA. The scissile phosphodiester is attacked by the catalytic tyrosine of the enzyme, resulting in the formation of a DNA-(5'-phosphotyrosyl)-enzyme intermediate and the expulsion of a 3'-OH DNA strand. The free DNA strand then undergoes passage around the unbroken strand, thus removing DNA supercoils. Finally, in the religation step, the DNA 3'-OH attacks the covalent intermediate to expel the active-site tyrosine and restore the DNA phosphodiester backbone.</text>
</comment>
<evidence type="ECO:0000256" key="2">
    <source>
        <dbReference type="ARBA" id="ARBA00009446"/>
    </source>
</evidence>
<dbReference type="InterPro" id="IPR034149">
    <property type="entry name" value="TOPRIM_TopoI"/>
</dbReference>
<dbReference type="CDD" id="cd03363">
    <property type="entry name" value="TOPRIM_TopoIA_TopoI"/>
    <property type="match status" value="1"/>
</dbReference>
<feature type="site" description="Interaction with DNA" evidence="8">
    <location>
        <position position="473"/>
    </location>
</feature>
<dbReference type="PRINTS" id="PR00417">
    <property type="entry name" value="PRTPISMRASEI"/>
</dbReference>
<dbReference type="InterPro" id="IPR013824">
    <property type="entry name" value="Topo_IA_cen_sub1"/>
</dbReference>
<comment type="similarity">
    <text evidence="2 8">Belongs to the type IA topoisomerase family.</text>
</comment>
<dbReference type="Gene3D" id="1.10.290.10">
    <property type="entry name" value="Topoisomerase I, domain 4"/>
    <property type="match status" value="1"/>
</dbReference>
<evidence type="ECO:0000256" key="1">
    <source>
        <dbReference type="ARBA" id="ARBA00000213"/>
    </source>
</evidence>
<proteinExistence type="inferred from homology"/>
<evidence type="ECO:0000256" key="8">
    <source>
        <dbReference type="HAMAP-Rule" id="MF_00952"/>
    </source>
</evidence>
<keyword evidence="4" id="KW-0460">Magnesium</keyword>
<keyword evidence="7 8" id="KW-0413">Isomerase</keyword>
<dbReference type="PROSITE" id="PS50880">
    <property type="entry name" value="TOPRIM"/>
    <property type="match status" value="1"/>
</dbReference>
<evidence type="ECO:0000313" key="12">
    <source>
        <dbReference type="EMBL" id="MDQ1097901.1"/>
    </source>
</evidence>
<feature type="domain" description="Topo IA-type catalytic" evidence="11">
    <location>
        <begin position="128"/>
        <end position="572"/>
    </location>
</feature>
<dbReference type="InterPro" id="IPR025589">
    <property type="entry name" value="Toprim_C_rpt"/>
</dbReference>
<dbReference type="Gene3D" id="1.10.460.10">
    <property type="entry name" value="Topoisomerase I, domain 2"/>
    <property type="match status" value="2"/>
</dbReference>
<dbReference type="SMART" id="SM00436">
    <property type="entry name" value="TOP1Bc"/>
    <property type="match status" value="1"/>
</dbReference>
<dbReference type="InterPro" id="IPR013826">
    <property type="entry name" value="Topo_IA_cen_sub3"/>
</dbReference>
<dbReference type="InterPro" id="IPR013825">
    <property type="entry name" value="Topo_IA_cen_sub2"/>
</dbReference>
<dbReference type="PANTHER" id="PTHR42785">
    <property type="entry name" value="DNA TOPOISOMERASE, TYPE IA, CORE"/>
    <property type="match status" value="1"/>
</dbReference>
<dbReference type="Pfam" id="PF01131">
    <property type="entry name" value="Topoisom_bac"/>
    <property type="match status" value="2"/>
</dbReference>
<feature type="site" description="Interaction with DNA" evidence="8">
    <location>
        <position position="285"/>
    </location>
</feature>